<name>H9UA22_FERPD</name>
<organism evidence="2 3">
    <name type="scientific">Fervidobacterium pennivorans (strain DSM 9078 / Ven5)</name>
    <dbReference type="NCBI Taxonomy" id="771875"/>
    <lineage>
        <taxon>Bacteria</taxon>
        <taxon>Thermotogati</taxon>
        <taxon>Thermotogota</taxon>
        <taxon>Thermotogae</taxon>
        <taxon>Thermotogales</taxon>
        <taxon>Fervidobacteriaceae</taxon>
        <taxon>Fervidobacterium</taxon>
    </lineage>
</organism>
<feature type="transmembrane region" description="Helical" evidence="1">
    <location>
        <begin position="30"/>
        <end position="47"/>
    </location>
</feature>
<evidence type="ECO:0000313" key="2">
    <source>
        <dbReference type="EMBL" id="AFG34365.1"/>
    </source>
</evidence>
<dbReference type="KEGG" id="fpe:Ferpe_0214"/>
<dbReference type="Proteomes" id="UP000007384">
    <property type="component" value="Chromosome"/>
</dbReference>
<dbReference type="OrthoDB" id="44934at2"/>
<sequence>MERFNVLLELIGFTAFFAGLILNIKVKNTLLSKVILLLTLLGIGFFVKNPYLIVLMTIILIPSRYFYTPVGKDVIHDLKSYLFNRTMLRSKTYLMLALTGSVFLGFALPSVKNYPVTISIITLIMVLLLWIVDISNMKSFEEKIKRATEKSGDPIEALKYAYKLMNPFSNVEVDEIIKNRIELFKNIQGRKTNKE</sequence>
<feature type="transmembrane region" description="Helical" evidence="1">
    <location>
        <begin position="92"/>
        <end position="108"/>
    </location>
</feature>
<reference evidence="2" key="1">
    <citation type="submission" date="2012-03" db="EMBL/GenBank/DDBJ databases">
        <title>Complete sequence of Fervidobacterium pennivorans DSM 9078.</title>
        <authorList>
            <consortium name="US DOE Joint Genome Institute"/>
            <person name="Lucas S."/>
            <person name="Han J."/>
            <person name="Lapidus A."/>
            <person name="Cheng J.-F."/>
            <person name="Goodwin L."/>
            <person name="Pitluck S."/>
            <person name="Peters L."/>
            <person name="Ovchinnikova G."/>
            <person name="Lu M."/>
            <person name="Detter J.C."/>
            <person name="Han C."/>
            <person name="Tapia R."/>
            <person name="Land M."/>
            <person name="Hauser L."/>
            <person name="Kyrpides N."/>
            <person name="Ivanova N."/>
            <person name="Pagani I."/>
            <person name="Noll K.M."/>
            <person name="Woyke T."/>
        </authorList>
    </citation>
    <scope>NUCLEOTIDE SEQUENCE</scope>
    <source>
        <strain evidence="2">DSM 9078</strain>
    </source>
</reference>
<dbReference type="EMBL" id="CP003260">
    <property type="protein sequence ID" value="AFG34365.1"/>
    <property type="molecule type" value="Genomic_DNA"/>
</dbReference>
<proteinExistence type="predicted"/>
<dbReference type="RefSeq" id="WP_014450833.1">
    <property type="nucleotide sequence ID" value="NC_017095.1"/>
</dbReference>
<evidence type="ECO:0000313" key="3">
    <source>
        <dbReference type="Proteomes" id="UP000007384"/>
    </source>
</evidence>
<accession>H9UA22</accession>
<dbReference type="PATRIC" id="fig|771875.3.peg.223"/>
<keyword evidence="1" id="KW-0472">Membrane</keyword>
<dbReference type="HOGENOM" id="CLU_1394508_0_0_0"/>
<keyword evidence="1" id="KW-0812">Transmembrane</keyword>
<evidence type="ECO:0000256" key="1">
    <source>
        <dbReference type="SAM" id="Phobius"/>
    </source>
</evidence>
<protein>
    <submittedName>
        <fullName evidence="2">Uncharacterized protein</fullName>
    </submittedName>
</protein>
<dbReference type="AlphaFoldDB" id="H9UA22"/>
<keyword evidence="1" id="KW-1133">Transmembrane helix</keyword>
<gene>
    <name evidence="2" type="ordered locus">Ferpe_0214</name>
</gene>
<feature type="transmembrane region" description="Helical" evidence="1">
    <location>
        <begin position="6"/>
        <end position="23"/>
    </location>
</feature>
<keyword evidence="3" id="KW-1185">Reference proteome</keyword>
<feature type="transmembrane region" description="Helical" evidence="1">
    <location>
        <begin position="114"/>
        <end position="132"/>
    </location>
</feature>
<dbReference type="STRING" id="771875.Ferpe_0214"/>